<feature type="transmembrane region" description="Helical" evidence="1">
    <location>
        <begin position="178"/>
        <end position="197"/>
    </location>
</feature>
<feature type="transmembrane region" description="Helical" evidence="1">
    <location>
        <begin position="18"/>
        <end position="36"/>
    </location>
</feature>
<gene>
    <name evidence="2" type="ORF">IR135_09915</name>
</gene>
<comment type="caution">
    <text evidence="2">The sequence shown here is derived from an EMBL/GenBank/DDBJ whole genome shotgun (WGS) entry which is preliminary data.</text>
</comment>
<dbReference type="PANTHER" id="PTHR37305:SF1">
    <property type="entry name" value="MEMBRANE PROTEIN"/>
    <property type="match status" value="1"/>
</dbReference>
<evidence type="ECO:0000313" key="2">
    <source>
        <dbReference type="EMBL" id="MBF0754567.1"/>
    </source>
</evidence>
<organism evidence="2 3">
    <name type="scientific">Jeotgalicoccus nanhaiensis</name>
    <dbReference type="NCBI Taxonomy" id="568603"/>
    <lineage>
        <taxon>Bacteria</taxon>
        <taxon>Bacillati</taxon>
        <taxon>Bacillota</taxon>
        <taxon>Bacilli</taxon>
        <taxon>Bacillales</taxon>
        <taxon>Staphylococcaceae</taxon>
        <taxon>Jeotgalicoccus</taxon>
    </lineage>
</organism>
<accession>A0ABR9Y098</accession>
<dbReference type="PANTHER" id="PTHR37305">
    <property type="entry name" value="INTEGRAL MEMBRANE PROTEIN-RELATED"/>
    <property type="match status" value="1"/>
</dbReference>
<name>A0ABR9Y098_9STAP</name>
<dbReference type="RefSeq" id="WP_135099049.1">
    <property type="nucleotide sequence ID" value="NZ_JADGLW010000008.1"/>
</dbReference>
<reference evidence="2 3" key="1">
    <citation type="submission" date="2020-10" db="EMBL/GenBank/DDBJ databases">
        <title>Mouse Oral microbiota.</title>
        <authorList>
            <person name="Joseph S."/>
            <person name="Aduse-Opoku J."/>
        </authorList>
    </citation>
    <scope>NUCLEOTIDE SEQUENCE [LARGE SCALE GENOMIC DNA]</scope>
    <source>
        <strain evidence="2 3">19428wE5_W307</strain>
    </source>
</reference>
<protein>
    <submittedName>
        <fullName evidence="2">ABC transporter permease</fullName>
    </submittedName>
</protein>
<dbReference type="Pfam" id="PF12730">
    <property type="entry name" value="ABC2_membrane_4"/>
    <property type="match status" value="1"/>
</dbReference>
<keyword evidence="3" id="KW-1185">Reference proteome</keyword>
<evidence type="ECO:0000256" key="1">
    <source>
        <dbReference type="SAM" id="Phobius"/>
    </source>
</evidence>
<dbReference type="Proteomes" id="UP000647980">
    <property type="component" value="Unassembled WGS sequence"/>
</dbReference>
<proteinExistence type="predicted"/>
<feature type="transmembrane region" description="Helical" evidence="1">
    <location>
        <begin position="56"/>
        <end position="81"/>
    </location>
</feature>
<keyword evidence="1" id="KW-0812">Transmembrane</keyword>
<feature type="transmembrane region" description="Helical" evidence="1">
    <location>
        <begin position="226"/>
        <end position="248"/>
    </location>
</feature>
<dbReference type="EMBL" id="JADGLW010000008">
    <property type="protein sequence ID" value="MBF0754567.1"/>
    <property type="molecule type" value="Genomic_DNA"/>
</dbReference>
<keyword evidence="1" id="KW-1133">Transmembrane helix</keyword>
<keyword evidence="1" id="KW-0472">Membrane</keyword>
<sequence length="254" mass="27935">MSNLLQAEIFKLKHNKSFWVLLIISAALSSLMHYLVVSEWWMLTNTPFEAAGIPEMNALSMFILPLFFNLMIGTLAAFYISTEFGSTGVIKNQIISGKHRSLIYFAKYVVYTAAAVILTVIIPVGSGLILKLIISGSIFNGDHLIYLLTSFGLFTLQLAGYTAIITLIAIMTGDSGKTIIFSIALTLIMFVIDQIPMSDLISKLYNYSIFHQFGTVMNPEMTAGDIVTAVSTGVISTVVMLLIGMYVFGKKEIK</sequence>
<feature type="transmembrane region" description="Helical" evidence="1">
    <location>
        <begin position="102"/>
        <end position="124"/>
    </location>
</feature>
<feature type="transmembrane region" description="Helical" evidence="1">
    <location>
        <begin position="144"/>
        <end position="171"/>
    </location>
</feature>
<evidence type="ECO:0000313" key="3">
    <source>
        <dbReference type="Proteomes" id="UP000647980"/>
    </source>
</evidence>